<protein>
    <recommendedName>
        <fullName evidence="4">DUF5709 domain-containing protein</fullName>
    </recommendedName>
</protein>
<comment type="caution">
    <text evidence="2">The sequence shown here is derived from an EMBL/GenBank/DDBJ whole genome shotgun (WGS) entry which is preliminary data.</text>
</comment>
<sequence length="56" mass="5920">MSGTAQEPNPYGYAGEGTVPDPRLEDLEDTAESISVPADDPVEPLAEAVGDMDDER</sequence>
<evidence type="ECO:0000313" key="3">
    <source>
        <dbReference type="Proteomes" id="UP001230908"/>
    </source>
</evidence>
<dbReference type="Proteomes" id="UP001230908">
    <property type="component" value="Unassembled WGS sequence"/>
</dbReference>
<evidence type="ECO:0000313" key="2">
    <source>
        <dbReference type="EMBL" id="MDQ7904126.1"/>
    </source>
</evidence>
<evidence type="ECO:0008006" key="4">
    <source>
        <dbReference type="Google" id="ProtNLM"/>
    </source>
</evidence>
<organism evidence="2 3">
    <name type="scientific">Phytohabitans maris</name>
    <dbReference type="NCBI Taxonomy" id="3071409"/>
    <lineage>
        <taxon>Bacteria</taxon>
        <taxon>Bacillati</taxon>
        <taxon>Actinomycetota</taxon>
        <taxon>Actinomycetes</taxon>
        <taxon>Micromonosporales</taxon>
        <taxon>Micromonosporaceae</taxon>
    </lineage>
</organism>
<evidence type="ECO:0000256" key="1">
    <source>
        <dbReference type="SAM" id="MobiDB-lite"/>
    </source>
</evidence>
<name>A0ABU0ZAN9_9ACTN</name>
<gene>
    <name evidence="2" type="ORF">RB614_06265</name>
</gene>
<proteinExistence type="predicted"/>
<dbReference type="RefSeq" id="WP_308711398.1">
    <property type="nucleotide sequence ID" value="NZ_JAVHUY010000004.1"/>
</dbReference>
<dbReference type="EMBL" id="JAVHUY010000004">
    <property type="protein sequence ID" value="MDQ7904126.1"/>
    <property type="molecule type" value="Genomic_DNA"/>
</dbReference>
<accession>A0ABU0ZAN9</accession>
<reference evidence="2 3" key="1">
    <citation type="submission" date="2023-08" db="EMBL/GenBank/DDBJ databases">
        <title>Phytohabitans sansha sp. nov., isolated from marine sediment.</title>
        <authorList>
            <person name="Zhao Y."/>
            <person name="Yi K."/>
        </authorList>
    </citation>
    <scope>NUCLEOTIDE SEQUENCE [LARGE SCALE GENOMIC DNA]</scope>
    <source>
        <strain evidence="2 3">ZYX-F-186</strain>
    </source>
</reference>
<feature type="region of interest" description="Disordered" evidence="1">
    <location>
        <begin position="1"/>
        <end position="56"/>
    </location>
</feature>
<keyword evidence="3" id="KW-1185">Reference proteome</keyword>